<reference evidence="7 8" key="1">
    <citation type="submission" date="2019-01" db="EMBL/GenBank/DDBJ databases">
        <title>PMF-metabolizing Aryl O-demethylase.</title>
        <authorList>
            <person name="Kim M."/>
        </authorList>
    </citation>
    <scope>NUCLEOTIDE SEQUENCE [LARGE SCALE GENOMIC DNA]</scope>
    <source>
        <strain evidence="7 8">PMF1</strain>
    </source>
</reference>
<comment type="cofactor">
    <cofactor evidence="1">
        <name>Mg(2+)</name>
        <dbReference type="ChEBI" id="CHEBI:18420"/>
    </cofactor>
</comment>
<dbReference type="InterPro" id="IPR016181">
    <property type="entry name" value="Acyl_CoA_acyltransferase"/>
</dbReference>
<sequence>MLKGIIFDMDGVLINSEPVHYRVWKQALAARGIELDYEIYKPCIGSTNGFLMDILHDNYGISREDRELVKSMQQIKEKVIEEEGFPMIEGVPELLKRLKDRGYRLAIASSSPIAYIRQVVTSLGINGYFDILVSGEQVKNPKPAPDVFLEAASQMGLTAEECLILEDSGNGCRAAKAAGIVCVAYFNPDSGKQDLSPADMVIEGYEEIDGSFLEKVYCHGRHLPAVVCETERLRIREMSEQDIPKMMEITSQGTPDTAEGMAKSLEEELEAFPSYRKYMYEMCDMGYWVLEEKESGVIVGRAGVEPKIWNHNSSVVELGYLIDEKHRGKGFAYEACRGILEEAKKRGAVYLYCRIRSANLASKKLARKLGFSRIDYRLEDDCEDMEVYRYTCSE</sequence>
<dbReference type="KEGG" id="bpro:PMF13cell1_03068"/>
<dbReference type="EC" id="3.1.3.-" evidence="7"/>
<dbReference type="InterPro" id="IPR023214">
    <property type="entry name" value="HAD_sf"/>
</dbReference>
<dbReference type="EMBL" id="CP035945">
    <property type="protein sequence ID" value="QBE97509.1"/>
    <property type="molecule type" value="Genomic_DNA"/>
</dbReference>
<dbReference type="GO" id="GO:0016747">
    <property type="term" value="F:acyltransferase activity, transferring groups other than amino-acyl groups"/>
    <property type="evidence" value="ECO:0007669"/>
    <property type="project" value="InterPro"/>
</dbReference>
<dbReference type="Gene3D" id="1.10.150.240">
    <property type="entry name" value="Putative phosphatase, domain 2"/>
    <property type="match status" value="1"/>
</dbReference>
<dbReference type="SFLD" id="SFLDS00003">
    <property type="entry name" value="Haloacid_Dehalogenase"/>
    <property type="match status" value="1"/>
</dbReference>
<dbReference type="SUPFAM" id="SSF55729">
    <property type="entry name" value="Acyl-CoA N-acyltransferases (Nat)"/>
    <property type="match status" value="1"/>
</dbReference>
<evidence type="ECO:0000256" key="1">
    <source>
        <dbReference type="ARBA" id="ARBA00001946"/>
    </source>
</evidence>
<dbReference type="InterPro" id="IPR006439">
    <property type="entry name" value="HAD-SF_hydro_IA"/>
</dbReference>
<dbReference type="InterPro" id="IPR041492">
    <property type="entry name" value="HAD_2"/>
</dbReference>
<evidence type="ECO:0000256" key="2">
    <source>
        <dbReference type="ARBA" id="ARBA00006171"/>
    </source>
</evidence>
<dbReference type="AlphaFoldDB" id="A0A4P6LZ46"/>
<dbReference type="PANTHER" id="PTHR46193:SF18">
    <property type="entry name" value="HEXITOL PHOSPHATASE B"/>
    <property type="match status" value="1"/>
</dbReference>
<evidence type="ECO:0000256" key="3">
    <source>
        <dbReference type="ARBA" id="ARBA00022723"/>
    </source>
</evidence>
<dbReference type="Pfam" id="PF13302">
    <property type="entry name" value="Acetyltransf_3"/>
    <property type="match status" value="1"/>
</dbReference>
<dbReference type="SFLD" id="SFLDG01129">
    <property type="entry name" value="C1.5:_HAD__Beta-PGM__Phosphata"/>
    <property type="match status" value="1"/>
</dbReference>
<dbReference type="PROSITE" id="PS51186">
    <property type="entry name" value="GNAT"/>
    <property type="match status" value="1"/>
</dbReference>
<dbReference type="CDD" id="cd16423">
    <property type="entry name" value="HAD_BPGM-like"/>
    <property type="match status" value="1"/>
</dbReference>
<gene>
    <name evidence="7" type="primary">yqaB</name>
    <name evidence="7" type="ORF">PMF13cell1_03068</name>
</gene>
<keyword evidence="7" id="KW-0378">Hydrolase</keyword>
<dbReference type="Proteomes" id="UP000289794">
    <property type="component" value="Chromosome"/>
</dbReference>
<proteinExistence type="inferred from homology"/>
<feature type="domain" description="N-acetyltransferase" evidence="6">
    <location>
        <begin position="233"/>
        <end position="393"/>
    </location>
</feature>
<dbReference type="InterPro" id="IPR000182">
    <property type="entry name" value="GNAT_dom"/>
</dbReference>
<dbReference type="SUPFAM" id="SSF56784">
    <property type="entry name" value="HAD-like"/>
    <property type="match status" value="1"/>
</dbReference>
<comment type="similarity">
    <text evidence="2">Belongs to the HAD-like hydrolase superfamily. CbbY/CbbZ/Gph/YieH family.</text>
</comment>
<dbReference type="Gene3D" id="3.40.50.1000">
    <property type="entry name" value="HAD superfamily/HAD-like"/>
    <property type="match status" value="1"/>
</dbReference>
<evidence type="ECO:0000313" key="7">
    <source>
        <dbReference type="EMBL" id="QBE97509.1"/>
    </source>
</evidence>
<dbReference type="RefSeq" id="WP_029469605.1">
    <property type="nucleotide sequence ID" value="NZ_AP031439.1"/>
</dbReference>
<dbReference type="InterPro" id="IPR023198">
    <property type="entry name" value="PGP-like_dom2"/>
</dbReference>
<dbReference type="GO" id="GO:0016787">
    <property type="term" value="F:hydrolase activity"/>
    <property type="evidence" value="ECO:0007669"/>
    <property type="project" value="UniProtKB-KW"/>
</dbReference>
<evidence type="ECO:0000313" key="8">
    <source>
        <dbReference type="Proteomes" id="UP000289794"/>
    </source>
</evidence>
<evidence type="ECO:0000259" key="6">
    <source>
        <dbReference type="PROSITE" id="PS51186"/>
    </source>
</evidence>
<keyword evidence="5" id="KW-0119">Carbohydrate metabolism</keyword>
<dbReference type="GO" id="GO:0046872">
    <property type="term" value="F:metal ion binding"/>
    <property type="evidence" value="ECO:0007669"/>
    <property type="project" value="UniProtKB-KW"/>
</dbReference>
<dbReference type="InterPro" id="IPR036412">
    <property type="entry name" value="HAD-like_sf"/>
</dbReference>
<dbReference type="InterPro" id="IPR051600">
    <property type="entry name" value="Beta-PGM-like"/>
</dbReference>
<keyword evidence="3" id="KW-0479">Metal-binding</keyword>
<dbReference type="SFLD" id="SFLDG01135">
    <property type="entry name" value="C1.5.6:_HAD__Beta-PGM__Phospha"/>
    <property type="match status" value="1"/>
</dbReference>
<dbReference type="PANTHER" id="PTHR46193">
    <property type="entry name" value="6-PHOSPHOGLUCONATE PHOSPHATASE"/>
    <property type="match status" value="1"/>
</dbReference>
<protein>
    <submittedName>
        <fullName evidence="7">Fructose-1-phosphate phosphatase YqaB</fullName>
        <ecNumber evidence="7">3.1.3.-</ecNumber>
    </submittedName>
</protein>
<dbReference type="Gene3D" id="3.40.630.30">
    <property type="match status" value="1"/>
</dbReference>
<organism evidence="7 8">
    <name type="scientific">Blautia producta</name>
    <dbReference type="NCBI Taxonomy" id="33035"/>
    <lineage>
        <taxon>Bacteria</taxon>
        <taxon>Bacillati</taxon>
        <taxon>Bacillota</taxon>
        <taxon>Clostridia</taxon>
        <taxon>Lachnospirales</taxon>
        <taxon>Lachnospiraceae</taxon>
        <taxon>Blautia</taxon>
    </lineage>
</organism>
<dbReference type="NCBIfam" id="TIGR01509">
    <property type="entry name" value="HAD-SF-IA-v3"/>
    <property type="match status" value="1"/>
</dbReference>
<dbReference type="Pfam" id="PF13419">
    <property type="entry name" value="HAD_2"/>
    <property type="match status" value="1"/>
</dbReference>
<dbReference type="CDD" id="cd04301">
    <property type="entry name" value="NAT_SF"/>
    <property type="match status" value="1"/>
</dbReference>
<keyword evidence="4" id="KW-0460">Magnesium</keyword>
<name>A0A4P6LZ46_9FIRM</name>
<dbReference type="PRINTS" id="PR00413">
    <property type="entry name" value="HADHALOGNASE"/>
</dbReference>
<evidence type="ECO:0000256" key="5">
    <source>
        <dbReference type="ARBA" id="ARBA00023277"/>
    </source>
</evidence>
<accession>A0A4P6LZ46</accession>
<evidence type="ECO:0000256" key="4">
    <source>
        <dbReference type="ARBA" id="ARBA00022842"/>
    </source>
</evidence>